<comment type="caution">
    <text evidence="12">The sequence shown here is derived from an EMBL/GenBank/DDBJ whole genome shotgun (WGS) entry which is preliminary data.</text>
</comment>
<feature type="region of interest" description="Disordered" evidence="10">
    <location>
        <begin position="42"/>
        <end position="62"/>
    </location>
</feature>
<reference evidence="12" key="2">
    <citation type="submission" date="2021-04" db="EMBL/GenBank/DDBJ databases">
        <authorList>
            <person name="Gilroy R."/>
        </authorList>
    </citation>
    <scope>NUCLEOTIDE SEQUENCE</scope>
    <source>
        <strain evidence="12">378</strain>
    </source>
</reference>
<dbReference type="InterPro" id="IPR003256">
    <property type="entry name" value="Ribosomal_uL24"/>
</dbReference>
<proteinExistence type="inferred from homology"/>
<organism evidence="12 13">
    <name type="scientific">Candidatus Anaerobiospirillum pullicola</name>
    <dbReference type="NCBI Taxonomy" id="2838451"/>
    <lineage>
        <taxon>Bacteria</taxon>
        <taxon>Pseudomonadati</taxon>
        <taxon>Pseudomonadota</taxon>
        <taxon>Gammaproteobacteria</taxon>
        <taxon>Aeromonadales</taxon>
        <taxon>Succinivibrionaceae</taxon>
        <taxon>Anaerobiospirillum</taxon>
    </lineage>
</organism>
<dbReference type="AlphaFoldDB" id="A0A948TF34"/>
<feature type="domain" description="KOW" evidence="11">
    <location>
        <begin position="4"/>
        <end position="31"/>
    </location>
</feature>
<dbReference type="GO" id="GO:1990904">
    <property type="term" value="C:ribonucleoprotein complex"/>
    <property type="evidence" value="ECO:0007669"/>
    <property type="project" value="UniProtKB-KW"/>
</dbReference>
<protein>
    <recommendedName>
        <fullName evidence="6 8">Large ribosomal subunit protein uL24</fullName>
    </recommendedName>
</protein>
<dbReference type="NCBIfam" id="TIGR01079">
    <property type="entry name" value="rplX_bact"/>
    <property type="match status" value="1"/>
</dbReference>
<dbReference type="InterPro" id="IPR008991">
    <property type="entry name" value="Translation_prot_SH3-like_sf"/>
</dbReference>
<evidence type="ECO:0000313" key="12">
    <source>
        <dbReference type="EMBL" id="MBU3843607.1"/>
    </source>
</evidence>
<dbReference type="InterPro" id="IPR057264">
    <property type="entry name" value="Ribosomal_uL24_C"/>
</dbReference>
<dbReference type="HAMAP" id="MF_01326_B">
    <property type="entry name" value="Ribosomal_uL24_B"/>
    <property type="match status" value="1"/>
</dbReference>
<dbReference type="InterPro" id="IPR014722">
    <property type="entry name" value="Rib_uL2_dom2"/>
</dbReference>
<dbReference type="PANTHER" id="PTHR12903">
    <property type="entry name" value="MITOCHONDRIAL RIBOSOMAL PROTEIN L24"/>
    <property type="match status" value="1"/>
</dbReference>
<evidence type="ECO:0000256" key="7">
    <source>
        <dbReference type="ARBA" id="ARBA00058688"/>
    </source>
</evidence>
<dbReference type="SUPFAM" id="SSF50104">
    <property type="entry name" value="Translation proteins SH3-like domain"/>
    <property type="match status" value="1"/>
</dbReference>
<evidence type="ECO:0000313" key="13">
    <source>
        <dbReference type="Proteomes" id="UP000733611"/>
    </source>
</evidence>
<dbReference type="EMBL" id="JAHLFE010000034">
    <property type="protein sequence ID" value="MBU3843607.1"/>
    <property type="molecule type" value="Genomic_DNA"/>
</dbReference>
<dbReference type="Pfam" id="PF00467">
    <property type="entry name" value="KOW"/>
    <property type="match status" value="1"/>
</dbReference>
<dbReference type="Gene3D" id="2.30.30.30">
    <property type="match status" value="1"/>
</dbReference>
<evidence type="ECO:0000256" key="9">
    <source>
        <dbReference type="RuleBase" id="RU003477"/>
    </source>
</evidence>
<evidence type="ECO:0000256" key="4">
    <source>
        <dbReference type="ARBA" id="ARBA00022980"/>
    </source>
</evidence>
<dbReference type="Proteomes" id="UP000733611">
    <property type="component" value="Unassembled WGS sequence"/>
</dbReference>
<dbReference type="FunFam" id="2.30.30.30:FF:000004">
    <property type="entry name" value="50S ribosomal protein L24"/>
    <property type="match status" value="1"/>
</dbReference>
<dbReference type="GO" id="GO:0006412">
    <property type="term" value="P:translation"/>
    <property type="evidence" value="ECO:0007669"/>
    <property type="project" value="UniProtKB-UniRule"/>
</dbReference>
<comment type="subunit">
    <text evidence="8">Part of the 50S ribosomal subunit.</text>
</comment>
<evidence type="ECO:0000256" key="2">
    <source>
        <dbReference type="ARBA" id="ARBA00022730"/>
    </source>
</evidence>
<keyword evidence="5 8" id="KW-0687">Ribonucleoprotein</keyword>
<sequence>MAAKIRRNDEVIVLTGKSKGQTGKVLQVFTKENRVLVEGVNKVTKHTKANPNTNQEGGITTKEAPLHISNVAIFNPSTNKADKVGFRFEDGKKVRFYKSNNELISNA</sequence>
<accession>A0A948TF34</accession>
<comment type="function">
    <text evidence="8">One of two assembly initiator proteins, it binds directly to the 5'-end of the 23S rRNA, where it nucleates assembly of the 50S subunit.</text>
</comment>
<dbReference type="CDD" id="cd06089">
    <property type="entry name" value="KOW_RPL26"/>
    <property type="match status" value="1"/>
</dbReference>
<gene>
    <name evidence="8 12" type="primary">rplX</name>
    <name evidence="12" type="ORF">H9847_01855</name>
</gene>
<dbReference type="GO" id="GO:0005840">
    <property type="term" value="C:ribosome"/>
    <property type="evidence" value="ECO:0007669"/>
    <property type="project" value="UniProtKB-KW"/>
</dbReference>
<name>A0A948TF34_9GAMM</name>
<keyword evidence="3 8" id="KW-0694">RNA-binding</keyword>
<dbReference type="GO" id="GO:0019843">
    <property type="term" value="F:rRNA binding"/>
    <property type="evidence" value="ECO:0007669"/>
    <property type="project" value="UniProtKB-UniRule"/>
</dbReference>
<reference evidence="12" key="1">
    <citation type="journal article" date="2021" name="PeerJ">
        <title>Extensive microbial diversity within the chicken gut microbiome revealed by metagenomics and culture.</title>
        <authorList>
            <person name="Gilroy R."/>
            <person name="Ravi A."/>
            <person name="Getino M."/>
            <person name="Pursley I."/>
            <person name="Horton D.L."/>
            <person name="Alikhan N.F."/>
            <person name="Baker D."/>
            <person name="Gharbi K."/>
            <person name="Hall N."/>
            <person name="Watson M."/>
            <person name="Adriaenssens E.M."/>
            <person name="Foster-Nyarko E."/>
            <person name="Jarju S."/>
            <person name="Secka A."/>
            <person name="Antonio M."/>
            <person name="Oren A."/>
            <person name="Chaudhuri R.R."/>
            <person name="La Ragione R."/>
            <person name="Hildebrand F."/>
            <person name="Pallen M.J."/>
        </authorList>
    </citation>
    <scope>NUCLEOTIDE SEQUENCE</scope>
    <source>
        <strain evidence="12">378</strain>
    </source>
</reference>
<dbReference type="InterPro" id="IPR005825">
    <property type="entry name" value="Ribosomal_uL24_CS"/>
</dbReference>
<keyword evidence="2 8" id="KW-0699">rRNA-binding</keyword>
<dbReference type="Pfam" id="PF17136">
    <property type="entry name" value="ribosomal_L24"/>
    <property type="match status" value="1"/>
</dbReference>
<dbReference type="GO" id="GO:0003735">
    <property type="term" value="F:structural constituent of ribosome"/>
    <property type="evidence" value="ECO:0007669"/>
    <property type="project" value="InterPro"/>
</dbReference>
<feature type="compositionally biased region" description="Polar residues" evidence="10">
    <location>
        <begin position="49"/>
        <end position="58"/>
    </location>
</feature>
<dbReference type="InterPro" id="IPR041988">
    <property type="entry name" value="Ribosomal_uL24_KOW"/>
</dbReference>
<evidence type="ECO:0000256" key="6">
    <source>
        <dbReference type="ARBA" id="ARBA00035206"/>
    </source>
</evidence>
<evidence type="ECO:0000256" key="3">
    <source>
        <dbReference type="ARBA" id="ARBA00022884"/>
    </source>
</evidence>
<evidence type="ECO:0000259" key="11">
    <source>
        <dbReference type="SMART" id="SM00739"/>
    </source>
</evidence>
<dbReference type="InterPro" id="IPR005824">
    <property type="entry name" value="KOW"/>
</dbReference>
<comment type="similarity">
    <text evidence="1 8 9">Belongs to the universal ribosomal protein uL24 family.</text>
</comment>
<evidence type="ECO:0000256" key="10">
    <source>
        <dbReference type="SAM" id="MobiDB-lite"/>
    </source>
</evidence>
<evidence type="ECO:0000256" key="5">
    <source>
        <dbReference type="ARBA" id="ARBA00023274"/>
    </source>
</evidence>
<keyword evidence="4 8" id="KW-0689">Ribosomal protein</keyword>
<comment type="function">
    <text evidence="7 8">One of the proteins that surrounds the polypeptide exit tunnel on the outside of the subunit.</text>
</comment>
<dbReference type="PROSITE" id="PS01108">
    <property type="entry name" value="RIBOSOMAL_L24"/>
    <property type="match status" value="1"/>
</dbReference>
<dbReference type="SMART" id="SM00739">
    <property type="entry name" value="KOW"/>
    <property type="match status" value="1"/>
</dbReference>
<evidence type="ECO:0000256" key="1">
    <source>
        <dbReference type="ARBA" id="ARBA00010618"/>
    </source>
</evidence>
<evidence type="ECO:0000256" key="8">
    <source>
        <dbReference type="HAMAP-Rule" id="MF_01326"/>
    </source>
</evidence>